<dbReference type="GO" id="GO:0016887">
    <property type="term" value="F:ATP hydrolysis activity"/>
    <property type="evidence" value="ECO:0007669"/>
    <property type="project" value="InterPro"/>
</dbReference>
<dbReference type="AlphaFoldDB" id="A0A9D3LNT8"/>
<keyword evidence="5" id="KW-0067">ATP-binding</keyword>
<dbReference type="PANTHER" id="PTHR10760:SF1">
    <property type="entry name" value="TORSIN-4A"/>
    <property type="match status" value="1"/>
</dbReference>
<keyword evidence="11" id="KW-1185">Reference proteome</keyword>
<feature type="non-terminal residue" evidence="10">
    <location>
        <position position="1"/>
    </location>
</feature>
<dbReference type="SUPFAM" id="SSF52540">
    <property type="entry name" value="P-loop containing nucleoside triphosphate hydrolases"/>
    <property type="match status" value="1"/>
</dbReference>
<accession>A0A9D3LNT8</accession>
<evidence type="ECO:0000313" key="10">
    <source>
        <dbReference type="EMBL" id="KAG5834076.1"/>
    </source>
</evidence>
<evidence type="ECO:0000256" key="1">
    <source>
        <dbReference type="ARBA" id="ARBA00004167"/>
    </source>
</evidence>
<evidence type="ECO:0000256" key="6">
    <source>
        <dbReference type="ARBA" id="ARBA00022989"/>
    </source>
</evidence>
<gene>
    <name evidence="10" type="ORF">ANANG_G00257430</name>
</gene>
<evidence type="ECO:0000256" key="3">
    <source>
        <dbReference type="ARBA" id="ARBA00022692"/>
    </source>
</evidence>
<dbReference type="GO" id="GO:0005524">
    <property type="term" value="F:ATP binding"/>
    <property type="evidence" value="ECO:0007669"/>
    <property type="project" value="UniProtKB-KW"/>
</dbReference>
<dbReference type="GO" id="GO:0016020">
    <property type="term" value="C:membrane"/>
    <property type="evidence" value="ECO:0007669"/>
    <property type="project" value="UniProtKB-SubCell"/>
</dbReference>
<comment type="similarity">
    <text evidence="2">Belongs to the ClpA/ClpB family. Torsin subfamily.</text>
</comment>
<dbReference type="InterPro" id="IPR001270">
    <property type="entry name" value="ClpA/B"/>
</dbReference>
<reference evidence="10" key="1">
    <citation type="submission" date="2021-01" db="EMBL/GenBank/DDBJ databases">
        <title>A chromosome-scale assembly of European eel, Anguilla anguilla.</title>
        <authorList>
            <person name="Henkel C."/>
            <person name="Jong-Raadsen S.A."/>
            <person name="Dufour S."/>
            <person name="Weltzien F.-A."/>
            <person name="Palstra A.P."/>
            <person name="Pelster B."/>
            <person name="Spaink H.P."/>
            <person name="Van Den Thillart G.E."/>
            <person name="Jansen H."/>
            <person name="Zahm M."/>
            <person name="Klopp C."/>
            <person name="Cedric C."/>
            <person name="Louis A."/>
            <person name="Berthelot C."/>
            <person name="Parey E."/>
            <person name="Roest Crollius H."/>
            <person name="Montfort J."/>
            <person name="Robinson-Rechavi M."/>
            <person name="Bucao C."/>
            <person name="Bouchez O."/>
            <person name="Gislard M."/>
            <person name="Lluch J."/>
            <person name="Milhes M."/>
            <person name="Lampietro C."/>
            <person name="Lopez Roques C."/>
            <person name="Donnadieu C."/>
            <person name="Braasch I."/>
            <person name="Desvignes T."/>
            <person name="Postlethwait J."/>
            <person name="Bobe J."/>
            <person name="Guiguen Y."/>
            <person name="Dirks R."/>
        </authorList>
    </citation>
    <scope>NUCLEOTIDE SEQUENCE</scope>
    <source>
        <strain evidence="10">Tag_6206</strain>
        <tissue evidence="10">Liver</tissue>
    </source>
</reference>
<evidence type="ECO:0000259" key="9">
    <source>
        <dbReference type="SMART" id="SM00382"/>
    </source>
</evidence>
<dbReference type="SMART" id="SM00382">
    <property type="entry name" value="AAA"/>
    <property type="match status" value="1"/>
</dbReference>
<comment type="subcellular location">
    <subcellularLocation>
        <location evidence="1">Membrane</location>
        <topology evidence="1">Single-pass membrane protein</topology>
    </subcellularLocation>
</comment>
<feature type="compositionally biased region" description="Low complexity" evidence="8">
    <location>
        <begin position="1"/>
        <end position="19"/>
    </location>
</feature>
<dbReference type="Pfam" id="PF06309">
    <property type="entry name" value="Torsin"/>
    <property type="match status" value="1"/>
</dbReference>
<dbReference type="Pfam" id="PF21376">
    <property type="entry name" value="TOR1A_C"/>
    <property type="match status" value="1"/>
</dbReference>
<keyword evidence="3" id="KW-0812">Transmembrane</keyword>
<protein>
    <recommendedName>
        <fullName evidence="9">AAA+ ATPase domain-containing protein</fullName>
    </recommendedName>
</protein>
<evidence type="ECO:0000256" key="2">
    <source>
        <dbReference type="ARBA" id="ARBA00006235"/>
    </source>
</evidence>
<keyword evidence="7" id="KW-0472">Membrane</keyword>
<dbReference type="PRINTS" id="PR00300">
    <property type="entry name" value="CLPPROTEASEA"/>
</dbReference>
<name>A0A9D3LNT8_ANGAN</name>
<evidence type="ECO:0000256" key="7">
    <source>
        <dbReference type="ARBA" id="ARBA00023136"/>
    </source>
</evidence>
<dbReference type="InterPro" id="IPR049337">
    <property type="entry name" value="TOR1A_C"/>
</dbReference>
<evidence type="ECO:0000256" key="5">
    <source>
        <dbReference type="ARBA" id="ARBA00022840"/>
    </source>
</evidence>
<comment type="caution">
    <text evidence="10">The sequence shown here is derived from an EMBL/GenBank/DDBJ whole genome shotgun (WGS) entry which is preliminary data.</text>
</comment>
<evidence type="ECO:0000256" key="4">
    <source>
        <dbReference type="ARBA" id="ARBA00022741"/>
    </source>
</evidence>
<sequence length="450" mass="50691">CEYTVPAVGGVSSVPGTAVQTGKESQSRRQPMARTVPKMEQQDGAGSPEDSQEEEEEQAAPHVSFSQFSSKLTAMMRIRNKYLALKRRRAEMAAGLASQGAVPPRSTSPKIFTFDGVMTGSLAFPRKRKKRKKRRVLYPSGYKPQTRPAKERSRAKSCLLLLMFIVFLQVYNAIENLDDHLLRYDLEGLEKTVKREVFGQREAGEQLLEHLGDYLSTYVHNKPLVLSLHGPTGVGKSHLGRILARHFRSVLGEQLVLQYFALHHCPLEEEAQNCAQDLSHSVSQTLMLAEEEEKIPVFIFDEVEFMHRPLLDVLHHLSRPGQSAEFLNAIYVLIGNLGHEEITKFILHNSSSEASMGQARLGQDFRPVLRSALEKHHPLWGEAETELVPLALLEKSHVMDCFLDEMTREGFYPDHAHIERLAAEIAYHSVGQRQFSQTGCKHVVAKVNLL</sequence>
<proteinExistence type="inferred from homology"/>
<keyword evidence="4" id="KW-0547">Nucleotide-binding</keyword>
<keyword evidence="6" id="KW-1133">Transmembrane helix</keyword>
<dbReference type="GO" id="GO:0005788">
    <property type="term" value="C:endoplasmic reticulum lumen"/>
    <property type="evidence" value="ECO:0007669"/>
    <property type="project" value="TreeGrafter"/>
</dbReference>
<organism evidence="10 11">
    <name type="scientific">Anguilla anguilla</name>
    <name type="common">European freshwater eel</name>
    <name type="synonym">Muraena anguilla</name>
    <dbReference type="NCBI Taxonomy" id="7936"/>
    <lineage>
        <taxon>Eukaryota</taxon>
        <taxon>Metazoa</taxon>
        <taxon>Chordata</taxon>
        <taxon>Craniata</taxon>
        <taxon>Vertebrata</taxon>
        <taxon>Euteleostomi</taxon>
        <taxon>Actinopterygii</taxon>
        <taxon>Neopterygii</taxon>
        <taxon>Teleostei</taxon>
        <taxon>Anguilliformes</taxon>
        <taxon>Anguillidae</taxon>
        <taxon>Anguilla</taxon>
    </lineage>
</organism>
<feature type="region of interest" description="Disordered" evidence="8">
    <location>
        <begin position="1"/>
        <end position="66"/>
    </location>
</feature>
<feature type="domain" description="AAA+ ATPase" evidence="9">
    <location>
        <begin position="222"/>
        <end position="353"/>
    </location>
</feature>
<dbReference type="EMBL" id="JAFIRN010000015">
    <property type="protein sequence ID" value="KAG5834076.1"/>
    <property type="molecule type" value="Genomic_DNA"/>
</dbReference>
<dbReference type="Proteomes" id="UP001044222">
    <property type="component" value="Chromosome 15"/>
</dbReference>
<dbReference type="InterPro" id="IPR027417">
    <property type="entry name" value="P-loop_NTPase"/>
</dbReference>
<dbReference type="InterPro" id="IPR003593">
    <property type="entry name" value="AAA+_ATPase"/>
</dbReference>
<dbReference type="InterPro" id="IPR010448">
    <property type="entry name" value="Torsin"/>
</dbReference>
<dbReference type="PANTHER" id="PTHR10760">
    <property type="entry name" value="TORSIN"/>
    <property type="match status" value="1"/>
</dbReference>
<evidence type="ECO:0000313" key="11">
    <source>
        <dbReference type="Proteomes" id="UP001044222"/>
    </source>
</evidence>
<dbReference type="GO" id="GO:0005635">
    <property type="term" value="C:nuclear envelope"/>
    <property type="evidence" value="ECO:0007669"/>
    <property type="project" value="TreeGrafter"/>
</dbReference>
<evidence type="ECO:0000256" key="8">
    <source>
        <dbReference type="SAM" id="MobiDB-lite"/>
    </source>
</evidence>
<dbReference type="Gene3D" id="3.40.50.300">
    <property type="entry name" value="P-loop containing nucleotide triphosphate hydrolases"/>
    <property type="match status" value="1"/>
</dbReference>